<sequence length="125" mass="13849">MNQHNSQSSKLNTLLQPLLKLQAPVQASTYAPIFQFLTGKNLLKPGQQLHAHMALRGLRPTAFLAAKMVAMYASSGDIYSASHIFHATANPSLLLFNSIIRAFSVKKQEAIKGRHSKDELICKNY</sequence>
<dbReference type="Gene3D" id="1.25.40.10">
    <property type="entry name" value="Tetratricopeptide repeat domain"/>
    <property type="match status" value="1"/>
</dbReference>
<name>A0ABD1TGK1_9LAMI</name>
<reference evidence="2" key="1">
    <citation type="submission" date="2024-07" db="EMBL/GenBank/DDBJ databases">
        <title>Two chromosome-level genome assemblies of Korean endemic species Abeliophyllum distichum and Forsythia ovata (Oleaceae).</title>
        <authorList>
            <person name="Jang H."/>
        </authorList>
    </citation>
    <scope>NUCLEOTIDE SEQUENCE [LARGE SCALE GENOMIC DNA]</scope>
</reference>
<dbReference type="AlphaFoldDB" id="A0ABD1TGK1"/>
<dbReference type="EMBL" id="JBFOLK010000005">
    <property type="protein sequence ID" value="KAL2511874.1"/>
    <property type="molecule type" value="Genomic_DNA"/>
</dbReference>
<evidence type="ECO:0000313" key="1">
    <source>
        <dbReference type="EMBL" id="KAL2511874.1"/>
    </source>
</evidence>
<dbReference type="Proteomes" id="UP001604336">
    <property type="component" value="Unassembled WGS sequence"/>
</dbReference>
<organism evidence="1 2">
    <name type="scientific">Abeliophyllum distichum</name>
    <dbReference type="NCBI Taxonomy" id="126358"/>
    <lineage>
        <taxon>Eukaryota</taxon>
        <taxon>Viridiplantae</taxon>
        <taxon>Streptophyta</taxon>
        <taxon>Embryophyta</taxon>
        <taxon>Tracheophyta</taxon>
        <taxon>Spermatophyta</taxon>
        <taxon>Magnoliopsida</taxon>
        <taxon>eudicotyledons</taxon>
        <taxon>Gunneridae</taxon>
        <taxon>Pentapetalae</taxon>
        <taxon>asterids</taxon>
        <taxon>lamiids</taxon>
        <taxon>Lamiales</taxon>
        <taxon>Oleaceae</taxon>
        <taxon>Forsythieae</taxon>
        <taxon>Abeliophyllum</taxon>
    </lineage>
</organism>
<comment type="caution">
    <text evidence="1">The sequence shown here is derived from an EMBL/GenBank/DDBJ whole genome shotgun (WGS) entry which is preliminary data.</text>
</comment>
<gene>
    <name evidence="1" type="ORF">Adt_17474</name>
</gene>
<evidence type="ECO:0000313" key="2">
    <source>
        <dbReference type="Proteomes" id="UP001604336"/>
    </source>
</evidence>
<protein>
    <submittedName>
        <fullName evidence="1">Pentatricopeptide repeat-containing protein</fullName>
    </submittedName>
</protein>
<accession>A0ABD1TGK1</accession>
<proteinExistence type="predicted"/>
<dbReference type="InterPro" id="IPR011990">
    <property type="entry name" value="TPR-like_helical_dom_sf"/>
</dbReference>
<keyword evidence="2" id="KW-1185">Reference proteome</keyword>